<feature type="region of interest" description="Disordered" evidence="1">
    <location>
        <begin position="73"/>
        <end position="132"/>
    </location>
</feature>
<organism evidence="2 3">
    <name type="scientific">Pleuronectes platessa</name>
    <name type="common">European plaice</name>
    <dbReference type="NCBI Taxonomy" id="8262"/>
    <lineage>
        <taxon>Eukaryota</taxon>
        <taxon>Metazoa</taxon>
        <taxon>Chordata</taxon>
        <taxon>Craniata</taxon>
        <taxon>Vertebrata</taxon>
        <taxon>Euteleostomi</taxon>
        <taxon>Actinopterygii</taxon>
        <taxon>Neopterygii</taxon>
        <taxon>Teleostei</taxon>
        <taxon>Neoteleostei</taxon>
        <taxon>Acanthomorphata</taxon>
        <taxon>Carangaria</taxon>
        <taxon>Pleuronectiformes</taxon>
        <taxon>Pleuronectoidei</taxon>
        <taxon>Pleuronectidae</taxon>
        <taxon>Pleuronectes</taxon>
    </lineage>
</organism>
<protein>
    <submittedName>
        <fullName evidence="2">Uncharacterized protein</fullName>
    </submittedName>
</protein>
<dbReference type="EMBL" id="CADEAL010004134">
    <property type="protein sequence ID" value="CAB1452560.1"/>
    <property type="molecule type" value="Genomic_DNA"/>
</dbReference>
<proteinExistence type="predicted"/>
<comment type="caution">
    <text evidence="2">The sequence shown here is derived from an EMBL/GenBank/DDBJ whole genome shotgun (WGS) entry which is preliminary data.</text>
</comment>
<evidence type="ECO:0000313" key="2">
    <source>
        <dbReference type="EMBL" id="CAB1452560.1"/>
    </source>
</evidence>
<keyword evidence="3" id="KW-1185">Reference proteome</keyword>
<reference evidence="2" key="1">
    <citation type="submission" date="2020-03" db="EMBL/GenBank/DDBJ databases">
        <authorList>
            <person name="Weist P."/>
        </authorList>
    </citation>
    <scope>NUCLEOTIDE SEQUENCE</scope>
</reference>
<accession>A0A9N7VQK8</accession>
<name>A0A9N7VQK8_PLEPL</name>
<feature type="compositionally biased region" description="Low complexity" evidence="1">
    <location>
        <begin position="90"/>
        <end position="108"/>
    </location>
</feature>
<dbReference type="AlphaFoldDB" id="A0A9N7VQK8"/>
<evidence type="ECO:0000313" key="3">
    <source>
        <dbReference type="Proteomes" id="UP001153269"/>
    </source>
</evidence>
<sequence length="132" mass="14163">MSFCLFGGGVHFKTLPSDIKPGPQQRLVRCHGAPFSTAQLNMAYIQAYKSDAAVAACPPSLLSVECEEPALPPPTSLRHRAAKQRVSDTGQSVSFGGSSTSSSINGIGKEQCDFEEMQERKPRPALIKPSEN</sequence>
<gene>
    <name evidence="2" type="ORF">PLEPLA_LOCUS40310</name>
</gene>
<dbReference type="Proteomes" id="UP001153269">
    <property type="component" value="Unassembled WGS sequence"/>
</dbReference>
<evidence type="ECO:0000256" key="1">
    <source>
        <dbReference type="SAM" id="MobiDB-lite"/>
    </source>
</evidence>